<sequence>MSLYAPSNTNVVLTKEELSLQYGELTFDLLYGTRKPPVDDLFSDLCDGRRLLELLEGLAGHELVRLERGFTRVHSLNNVNRALQILQKNNVELVNIGAADIVDGNHKLILGLIWSIILHWQVKDVMKDVMAGLQQTNSEKILLSWVRQNTRQYPQVNVVNFSSSWNDGLAFNALIHSHRPELFDWSSVEKKTSAIDRLEHAFNKAEQHLGIERLLDPEDVAVPHPDKKSVIMYVTSLFQVLPQSVSMEAIKEVETLPRVATTTIARVTTEEHYQIQTQQRFSQQITVSVAHGRVRSPSPQPRYKSYAYTQAAYVKSPEQKRRRFTDQVCFLTPGQEELQRGLSPLPPGSTSLESYQAALEEVLTWLLSAEDGLQAQPPISNHVEEVKEQFHTHEGYMVELTTHQGSVGRVLRAGAALLGEGNLSEEEDSEVREQMTLLNSRWEHLRVASMERQSRLHEVLMSLQHQQLQQLTDWLDMTEARIKRMGAQPLGPDLEDVKHQVEEHKLLQEDLELEQVRVNSLTHMVVVVDENSGDSATAALESKLQCLFDSWLTQKEELVRSIKTSNLKDQAEMVACLRRLATVKADLEVKRPTMDKLCSMSQDLLSSVKNKEVASKLEARLDSFAQRWDKLVQSLEMSSSQLSSSVSVAQQSELTHSVTATVTKVTTREKVSAVRQTRESPPPQKKRQVVVDSELRKSYMHPFLLSYLSRFDVDFTEVHSYMTRGEAILQSPEFSVSRKDGSIQELHDKVQPLSFSVCPPSEGSRADDIAQAAEQLNQRWVGFCALLAERLAWLAYQTKVQSDIFSVTCLTVRYLAFYSLYEQCEQAVDSSENWLKVQAPPASEPEPLKVQLDRCREEVARLASLQPQVDLLEKRLKELREEKEGEEDPSAFLDADINTFKEHYHKVLEDLRARERQLQLVLESLPPARYKETISTLLAWLQQCEAKLAIPSTAVTEYPVMEQRLKDVQTLQAALAEHQGEVDYLTSAVEQVFQKAPPDISQKYRIEMDAIMARWRQLGTTLADNAQRIQELMAKLLQLENDVKTLKKWMADVDVFLNEEWPALGDSEALEKQLEQCTALVNDIHTIQPSVNGINEVGLYLKKEAEPPFAIHIQKELDELNAQWENVCKQAYAKKSALKGGLDKTMALRKEMQEMQEWINQAEEDYLERDFTYKTPEELRKAVEELKRAQEEVHSKELKVKLLTDSVNSFIAKAPPTAHDALRSELDVLTANYQRLCSRLDGKCKTLEEVWACWCELLSYLEQENAFLDQLEQKLDETENLQVGAEELQEALDSLEVLLRHPEDNRNQIRELAQTLMDGGVLDELIQQKLDAFNTRWDELMARAALRQKELEKSVQWAQENDKTLWQIQDSLANTDRHLTAYLADHIDAQQIPQEAQKIQTELSGHDATLEDMRKKNQDKEPSQRIMGQIDATQKMLTDVWTKFRLFQKPANFDARLAECERVLAGVKSQVGMLDIGSVEQDVVQSQLEQCMKLYKVLSEVKGEVETVIKTGRQIVQKQQTEQPKELDDRVTALKLLYNQLGSQVTESKLELEKILKLSRKLRKELNGLTEWLAATDAELTKRSAVDGMPSDLEAEVAWAQSIHGETERRQPQLQAVVDLAEALKAVLRGHGGLVDDKVSLLRCNWIAVTSRAEEWLNLLLDYQRQMQKLDGQIKEVNEWIDGAEIKINEMDSQGSNDTVLKVLRAELELTKGKMEEVRALAQELMSTRGENCQAQVGPKVEQLNQRFDTIAQRIASGLTAASAKELEQYHSEAQIWLELLEEEVKQGENLKEEDFQEDKDCEEGAVKELLLKGENLQKRVPDQDKREQIRQKHNQLNSKYNTVKDLRVLRNRKALAIAPQWYQYRRKSHDLLAWLDDIQRSVDQLPDPPEGERVKCVPEIGSEFDKKKEELKEVQGLANQLSEAGAANLVEPRQLHLNKRWVEVEGKFIPFKRQCDYLTELQALLRSVSETDFKLNSPEYWPAAYYNLPQQEHCLKDVKGSIDKLRGPVEGVLARREEMVSGARPLEGKRIQETATLLNTNWDKLNKLYQDRLKRWQDCNSKWQKFVSDQKAMEDWLNDAESTLKLAESEPAAHRQHLRDLTEAIPLQEVVLGRVNSAGEDISQLSTPDDASRLRTQLKLLNTRWANVCQQLNERKRRSAEARTVAADLQEDMGSMLGWLDKAEGVLAIPLQPAEPQHIKDTLAKVQARVEELPAKKAAVEDLNFRQKQITLPADRQKDIRIINTRWAQVSKDLPERQLEIEGLLRELEKLQGQLDDLSAWASSTRGKLEQSPEEPPPRLIEEVQVKQPEVELVLERAGQMYKDSPPGQADKVKYAKLREDWTVILELLRQHKERMAALLVAKKANESLTGSSQPESAALAQFNKSWAELTDWLTMLDNMVQNKRVVVADLDDINDNISRLKECLQELDQRHPLLERQVTAAQNLKNKTSNQETRNAITERIDRLQTHWEDSQTKLSDRTKQLHNMLQDSTDWLDAKKGADHLIKRASERLESWQEITYTVEAVKKQNAELKLFLKELQQWQGHVDETNARADKLLTLYANDDTHKVTQINDNMVTTWTHICKRVSDREAALDASLKLLQQFYLDLEKFLNWLTEAETTCNVLIDATNKERLQEQPAARNLLAQWKVVICSPECAQSLVSECSINHFDLDFILKALSDLQAEIDSHTEMYHSLDENGQRIVTSLGDSEDAALLQRRLDNMSQRWNDLRNKTLSMRAHLDSEMAPWKRLHMSLQELLNWLRLKSQQLEQEPPVGGDVPAVQTQLDTHRGFRRDLRAKEPVVTKALDDVGVFLSELPRETPSPEQRDISPEERAQNVGRVLRKEADDVTNKWERLNGDSADWQRRLELALDRLIELQEAEDLLDGQLRQAEMVKEAWEPVGDLLIDSLPEHIDRVKEFQEEIAPIQDDVTHMNHLASTFGPHDIQLSPSNLERIEDLNTRWRLLQVHILVHSLLLGVVVPCVSGRMSLLSDEQISIKEHLKQLTDAHRDFGLMHAGSVESPFEQGISPNNVPYYIKTQHDNIWLNNCSSRTIARLLLDMISSNLQHPPCVRTTRLPPPPGRPVRDARSDRGGGRRRRLGSAPGIGSFPPDALRSDRPAMREQLRNHQTQTTCWDHPKMAELYQSLADLNNVRFSAYRTAMKLRRLQKALCLDLLSMPTACEVFDQHGLKQNEQLLDISQLVTCLTSLYQRLEQSHSHLVNVPLCVDMCLNWLLNVYDTGRTGKIRTLSFKTGIISLCKAHLEDKYRFLFRQVASATGFCDQRRLGLLLHDSIQIPRQLGEVASFGGSNIEPSVRSCFQFAVIMNPKSGLFIEGNRIVTKCFAENKGQNINKNKDNKKECITDSSKHCQRVCAGGANNKPELEAAMFLDWMRLEPQSMVWLPVLHRVAAAETAKHQAKCNICKECPIIGFRYRSLKHFNYDICQSCFFSGRVAKGHKMQYPMVEYCTPTTSGEDVRDFAKVLKNKFRTKRYFAKHPRMGYLPVQTILEGDNMETPVTLINFWPVDHAPGSSPQLSHDDTHTRIEHYANRLAEMENRNGSYLNDSISPNESIDDRHMLIQHYCQSLNQGSPLSQPRSPAQILISMETEEKGELERVLNDLEQENRKLQSEYDRLKKAHDRKGLSPLPSPPEMLPVSPQSARDAELIAEAKLLRQHKGRLEARMQILEDHNKQLESQLHRLRQLLEQHSTSYELLDNGLQGEQAQLCPLPPPPLSAQNPPSLCSVWPPARLLIQWRFPLPSPGPSIGSLFHMADDLGRAMESLVSVMTDEQSAEQHEALPF</sequence>
<accession>A0ACB8WE73</accession>
<dbReference type="Proteomes" id="UP000831701">
    <property type="component" value="Chromosome 11"/>
</dbReference>
<keyword evidence="2" id="KW-1185">Reference proteome</keyword>
<gene>
    <name evidence="1" type="ORF">L3Q82_009850</name>
</gene>
<evidence type="ECO:0000313" key="1">
    <source>
        <dbReference type="EMBL" id="KAI3366021.1"/>
    </source>
</evidence>
<proteinExistence type="predicted"/>
<organism evidence="1 2">
    <name type="scientific">Scortum barcoo</name>
    <name type="common">barcoo grunter</name>
    <dbReference type="NCBI Taxonomy" id="214431"/>
    <lineage>
        <taxon>Eukaryota</taxon>
        <taxon>Metazoa</taxon>
        <taxon>Chordata</taxon>
        <taxon>Craniata</taxon>
        <taxon>Vertebrata</taxon>
        <taxon>Euteleostomi</taxon>
        <taxon>Actinopterygii</taxon>
        <taxon>Neopterygii</taxon>
        <taxon>Teleostei</taxon>
        <taxon>Neoteleostei</taxon>
        <taxon>Acanthomorphata</taxon>
        <taxon>Eupercaria</taxon>
        <taxon>Centrarchiformes</taxon>
        <taxon>Terapontoidei</taxon>
        <taxon>Terapontidae</taxon>
        <taxon>Scortum</taxon>
    </lineage>
</organism>
<protein>
    <submittedName>
        <fullName evidence="1">Uncharacterized protein</fullName>
    </submittedName>
</protein>
<reference evidence="1" key="1">
    <citation type="submission" date="2022-04" db="EMBL/GenBank/DDBJ databases">
        <title>Jade perch genome.</title>
        <authorList>
            <person name="Chao B."/>
        </authorList>
    </citation>
    <scope>NUCLEOTIDE SEQUENCE</scope>
    <source>
        <strain evidence="1">CB-2022</strain>
    </source>
</reference>
<name>A0ACB8WE73_9TELE</name>
<comment type="caution">
    <text evidence="1">The sequence shown here is derived from an EMBL/GenBank/DDBJ whole genome shotgun (WGS) entry which is preliminary data.</text>
</comment>
<evidence type="ECO:0000313" key="2">
    <source>
        <dbReference type="Proteomes" id="UP000831701"/>
    </source>
</evidence>
<dbReference type="EMBL" id="CM041541">
    <property type="protein sequence ID" value="KAI3366021.1"/>
    <property type="molecule type" value="Genomic_DNA"/>
</dbReference>